<comment type="caution">
    <text evidence="1">The sequence shown here is derived from an EMBL/GenBank/DDBJ whole genome shotgun (WGS) entry which is preliminary data.</text>
</comment>
<sequence>MIAELPVLDINPAATKVKIPGTVMNRFAPFVIVNGFSRPFPFSLYPLEMNVSLSSLISPLRVPAVKPLLNCLLPFRNSNQPEIHPTSIEKLHGQTGYLHTDFLQTGFENSLLLRCVLCTHTPIRVDQFENARFLADDAFLTPADSCRSVSYRMYQVILRLFLKLK</sequence>
<accession>A0A4Y2IKN0</accession>
<dbReference type="Proteomes" id="UP000499080">
    <property type="component" value="Unassembled WGS sequence"/>
</dbReference>
<organism evidence="1 2">
    <name type="scientific">Araneus ventricosus</name>
    <name type="common">Orbweaver spider</name>
    <name type="synonym">Epeira ventricosa</name>
    <dbReference type="NCBI Taxonomy" id="182803"/>
    <lineage>
        <taxon>Eukaryota</taxon>
        <taxon>Metazoa</taxon>
        <taxon>Ecdysozoa</taxon>
        <taxon>Arthropoda</taxon>
        <taxon>Chelicerata</taxon>
        <taxon>Arachnida</taxon>
        <taxon>Araneae</taxon>
        <taxon>Araneomorphae</taxon>
        <taxon>Entelegynae</taxon>
        <taxon>Araneoidea</taxon>
        <taxon>Araneidae</taxon>
        <taxon>Araneus</taxon>
    </lineage>
</organism>
<evidence type="ECO:0000313" key="2">
    <source>
        <dbReference type="Proteomes" id="UP000499080"/>
    </source>
</evidence>
<dbReference type="EMBL" id="BGPR01002710">
    <property type="protein sequence ID" value="GBM77802.1"/>
    <property type="molecule type" value="Genomic_DNA"/>
</dbReference>
<dbReference type="AlphaFoldDB" id="A0A4Y2IKN0"/>
<gene>
    <name evidence="1" type="ORF">AVEN_142161_1</name>
</gene>
<evidence type="ECO:0000313" key="1">
    <source>
        <dbReference type="EMBL" id="GBM77802.1"/>
    </source>
</evidence>
<proteinExistence type="predicted"/>
<protein>
    <submittedName>
        <fullName evidence="1">Uncharacterized protein</fullName>
    </submittedName>
</protein>
<keyword evidence="2" id="KW-1185">Reference proteome</keyword>
<name>A0A4Y2IKN0_ARAVE</name>
<reference evidence="1 2" key="1">
    <citation type="journal article" date="2019" name="Sci. Rep.">
        <title>Orb-weaving spider Araneus ventricosus genome elucidates the spidroin gene catalogue.</title>
        <authorList>
            <person name="Kono N."/>
            <person name="Nakamura H."/>
            <person name="Ohtoshi R."/>
            <person name="Moran D.A.P."/>
            <person name="Shinohara A."/>
            <person name="Yoshida Y."/>
            <person name="Fujiwara M."/>
            <person name="Mori M."/>
            <person name="Tomita M."/>
            <person name="Arakawa K."/>
        </authorList>
    </citation>
    <scope>NUCLEOTIDE SEQUENCE [LARGE SCALE GENOMIC DNA]</scope>
</reference>